<dbReference type="GO" id="GO:0034045">
    <property type="term" value="C:phagophore assembly site membrane"/>
    <property type="evidence" value="ECO:0007669"/>
    <property type="project" value="UniProtKB-SubCell"/>
</dbReference>
<accession>A0A182SEW8</accession>
<feature type="compositionally biased region" description="Low complexity" evidence="12">
    <location>
        <begin position="205"/>
        <end position="214"/>
    </location>
</feature>
<keyword evidence="8" id="KW-0445">Lipid transport</keyword>
<feature type="compositionally biased region" description="Low complexity" evidence="12">
    <location>
        <begin position="72"/>
        <end position="87"/>
    </location>
</feature>
<keyword evidence="9" id="KW-0472">Membrane</keyword>
<dbReference type="PANTHER" id="PTHR13190:SF1">
    <property type="entry name" value="AUTOPHAGY-RELATED 2, ISOFORM A"/>
    <property type="match status" value="1"/>
</dbReference>
<protein>
    <recommendedName>
        <fullName evidence="4">Autophagy-related protein 2</fullName>
    </recommendedName>
</protein>
<evidence type="ECO:0000256" key="11">
    <source>
        <dbReference type="ARBA" id="ARBA00024615"/>
    </source>
</evidence>
<dbReference type="Proteomes" id="UP000075901">
    <property type="component" value="Unassembled WGS sequence"/>
</dbReference>
<dbReference type="InterPro" id="IPR026849">
    <property type="entry name" value="ATG2"/>
</dbReference>
<comment type="catalytic activity">
    <reaction evidence="11">
        <text>a 1,2-diacyl-sn-glycero-3-phosphoethanolamine(in) = a 1,2-diacyl-sn-glycero-3-phosphoethanolamine(out)</text>
        <dbReference type="Rhea" id="RHEA:38895"/>
        <dbReference type="ChEBI" id="CHEBI:64612"/>
    </reaction>
</comment>
<evidence type="ECO:0000256" key="3">
    <source>
        <dbReference type="ARBA" id="ARBA00009714"/>
    </source>
</evidence>
<dbReference type="GO" id="GO:0032266">
    <property type="term" value="F:phosphatidylinositol-3-phosphate binding"/>
    <property type="evidence" value="ECO:0007669"/>
    <property type="project" value="TreeGrafter"/>
</dbReference>
<feature type="compositionally biased region" description="Polar residues" evidence="12">
    <location>
        <begin position="112"/>
        <end position="127"/>
    </location>
</feature>
<keyword evidence="7" id="KW-0072">Autophagy</keyword>
<dbReference type="GO" id="GO:0034727">
    <property type="term" value="P:piecemeal microautophagy of the nucleus"/>
    <property type="evidence" value="ECO:0007669"/>
    <property type="project" value="TreeGrafter"/>
</dbReference>
<dbReference type="VEuPathDB" id="VectorBase:AMAM005407"/>
<evidence type="ECO:0000256" key="2">
    <source>
        <dbReference type="ARBA" id="ARBA00004623"/>
    </source>
</evidence>
<sequence length="452" mass="48865">MGLFEISLMLNERVTVKFPKFDLRTAINDVHVRTCADSARALAQLIGYLAAEGDLLLPEGDSETCSSGGAGSSSADGSDSAIGGRSALEPKDGIMQGLPMGGESEGELLPVQSPSSATGPVVTPKQQQHVNTLMADAMEESLYIESTSSGAGDDPLLGGGGSGGAGVEMFFFPDERQRRTKDEKDPSGVGSNKRRFGSDDDSLSIDDGSSIPSSYHDDDHYLRQHDHHQQQHNSGSHLTGADVDDDNASVNMRELMNFERSVLGQHPVNYGIGDDDDDDTGVEALPQVTKELGDVNKHRMEPTNVGGGTHFPQRKISSDTDDDFCIIADEERPHRGDDAHNQEVPVSEDPIRIVDNHFSIPSGKPDLLKAPEDFPSAVERYTICEMTVTWHIYGGRDFLTKDDRRRKVKQQQSTVGKMDKQTTVATRAGTVQLPTALPMSEAYKSGVSYSKG</sequence>
<feature type="compositionally biased region" description="Basic and acidic residues" evidence="12">
    <location>
        <begin position="215"/>
        <end position="229"/>
    </location>
</feature>
<evidence type="ECO:0000256" key="5">
    <source>
        <dbReference type="ARBA" id="ARBA00022448"/>
    </source>
</evidence>
<dbReference type="GO" id="GO:0006869">
    <property type="term" value="P:lipid transport"/>
    <property type="evidence" value="ECO:0007669"/>
    <property type="project" value="UniProtKB-KW"/>
</dbReference>
<evidence type="ECO:0000256" key="7">
    <source>
        <dbReference type="ARBA" id="ARBA00023006"/>
    </source>
</evidence>
<name>A0A182SEW8_9DIPT</name>
<reference evidence="13" key="2">
    <citation type="submission" date="2020-05" db="UniProtKB">
        <authorList>
            <consortium name="EnsemblMetazoa"/>
        </authorList>
    </citation>
    <scope>IDENTIFICATION</scope>
    <source>
        <strain evidence="13">maculatus3</strain>
    </source>
</reference>
<dbReference type="GO" id="GO:0061709">
    <property type="term" value="P:reticulophagy"/>
    <property type="evidence" value="ECO:0007669"/>
    <property type="project" value="TreeGrafter"/>
</dbReference>
<dbReference type="GO" id="GO:0061908">
    <property type="term" value="C:phagophore"/>
    <property type="evidence" value="ECO:0007669"/>
    <property type="project" value="TreeGrafter"/>
</dbReference>
<comment type="subcellular location">
    <subcellularLocation>
        <location evidence="1">Endoplasmic reticulum membrane</location>
        <topology evidence="1">Peripheral membrane protein</topology>
    </subcellularLocation>
    <subcellularLocation>
        <location evidence="2">Preautophagosomal structure membrane</location>
        <topology evidence="2">Peripheral membrane protein</topology>
    </subcellularLocation>
</comment>
<dbReference type="GO" id="GO:0000422">
    <property type="term" value="P:autophagy of mitochondrion"/>
    <property type="evidence" value="ECO:0007669"/>
    <property type="project" value="TreeGrafter"/>
</dbReference>
<evidence type="ECO:0000256" key="10">
    <source>
        <dbReference type="ARBA" id="ARBA00024479"/>
    </source>
</evidence>
<feature type="compositionally biased region" description="Basic and acidic residues" evidence="12">
    <location>
        <begin position="173"/>
        <end position="186"/>
    </location>
</feature>
<feature type="compositionally biased region" description="Gly residues" evidence="12">
    <location>
        <begin position="157"/>
        <end position="166"/>
    </location>
</feature>
<evidence type="ECO:0000256" key="9">
    <source>
        <dbReference type="ARBA" id="ARBA00023136"/>
    </source>
</evidence>
<feature type="region of interest" description="Disordered" evidence="12">
    <location>
        <begin position="147"/>
        <end position="245"/>
    </location>
</feature>
<dbReference type="EnsemblMetazoa" id="AMAM005407-RA">
    <property type="protein sequence ID" value="AMAM005407-PA"/>
    <property type="gene ID" value="AMAM005407"/>
</dbReference>
<reference evidence="14" key="1">
    <citation type="submission" date="2013-09" db="EMBL/GenBank/DDBJ databases">
        <title>The Genome Sequence of Anopheles maculatus species B.</title>
        <authorList>
            <consortium name="The Broad Institute Genomics Platform"/>
            <person name="Neafsey D.E."/>
            <person name="Besansky N."/>
            <person name="Howell P."/>
            <person name="Walton C."/>
            <person name="Young S.K."/>
            <person name="Zeng Q."/>
            <person name="Gargeya S."/>
            <person name="Fitzgerald M."/>
            <person name="Haas B."/>
            <person name="Abouelleil A."/>
            <person name="Allen A.W."/>
            <person name="Alvarado L."/>
            <person name="Arachchi H.M."/>
            <person name="Berlin A.M."/>
            <person name="Chapman S.B."/>
            <person name="Gainer-Dewar J."/>
            <person name="Goldberg J."/>
            <person name="Griggs A."/>
            <person name="Gujja S."/>
            <person name="Hansen M."/>
            <person name="Howarth C."/>
            <person name="Imamovic A."/>
            <person name="Ireland A."/>
            <person name="Larimer J."/>
            <person name="McCowan C."/>
            <person name="Murphy C."/>
            <person name="Pearson M."/>
            <person name="Poon T.W."/>
            <person name="Priest M."/>
            <person name="Roberts A."/>
            <person name="Saif S."/>
            <person name="Shea T."/>
            <person name="Sisk P."/>
            <person name="Sykes S."/>
            <person name="Wortman J."/>
            <person name="Nusbaum C."/>
            <person name="Birren B."/>
        </authorList>
    </citation>
    <scope>NUCLEOTIDE SEQUENCE [LARGE SCALE GENOMIC DNA]</scope>
    <source>
        <strain evidence="14">maculatus3</strain>
    </source>
</reference>
<evidence type="ECO:0000256" key="8">
    <source>
        <dbReference type="ARBA" id="ARBA00023055"/>
    </source>
</evidence>
<evidence type="ECO:0000256" key="1">
    <source>
        <dbReference type="ARBA" id="ARBA00004406"/>
    </source>
</evidence>
<evidence type="ECO:0000313" key="13">
    <source>
        <dbReference type="EnsemblMetazoa" id="AMAM005407-PA"/>
    </source>
</evidence>
<dbReference type="GO" id="GO:0061723">
    <property type="term" value="P:glycophagy"/>
    <property type="evidence" value="ECO:0007669"/>
    <property type="project" value="TreeGrafter"/>
</dbReference>
<dbReference type="AlphaFoldDB" id="A0A182SEW8"/>
<comment type="similarity">
    <text evidence="3">Belongs to the ATG2 family.</text>
</comment>
<comment type="catalytic activity">
    <reaction evidence="10">
        <text>a 1,2-diacyl-sn-glycero-3-phospho-L-serine(in) = a 1,2-diacyl-sn-glycero-3-phospho-L-serine(out)</text>
        <dbReference type="Rhea" id="RHEA:38663"/>
        <dbReference type="ChEBI" id="CHEBI:57262"/>
    </reaction>
</comment>
<dbReference type="GO" id="GO:0000045">
    <property type="term" value="P:autophagosome assembly"/>
    <property type="evidence" value="ECO:0007669"/>
    <property type="project" value="TreeGrafter"/>
</dbReference>
<proteinExistence type="inferred from homology"/>
<evidence type="ECO:0000256" key="12">
    <source>
        <dbReference type="SAM" id="MobiDB-lite"/>
    </source>
</evidence>
<evidence type="ECO:0000256" key="4">
    <source>
        <dbReference type="ARBA" id="ARBA00018070"/>
    </source>
</evidence>
<organism evidence="13 14">
    <name type="scientific">Anopheles maculatus</name>
    <dbReference type="NCBI Taxonomy" id="74869"/>
    <lineage>
        <taxon>Eukaryota</taxon>
        <taxon>Metazoa</taxon>
        <taxon>Ecdysozoa</taxon>
        <taxon>Arthropoda</taxon>
        <taxon>Hexapoda</taxon>
        <taxon>Insecta</taxon>
        <taxon>Pterygota</taxon>
        <taxon>Neoptera</taxon>
        <taxon>Endopterygota</taxon>
        <taxon>Diptera</taxon>
        <taxon>Nematocera</taxon>
        <taxon>Culicoidea</taxon>
        <taxon>Culicidae</taxon>
        <taxon>Anophelinae</taxon>
        <taxon>Anopheles</taxon>
        <taxon>Anopheles maculatus group</taxon>
    </lineage>
</organism>
<dbReference type="PANTHER" id="PTHR13190">
    <property type="entry name" value="AUTOPHAGY-RELATED 2, ISOFORM A"/>
    <property type="match status" value="1"/>
</dbReference>
<feature type="region of interest" description="Disordered" evidence="12">
    <location>
        <begin position="60"/>
        <end position="127"/>
    </location>
</feature>
<evidence type="ECO:0000256" key="6">
    <source>
        <dbReference type="ARBA" id="ARBA00022824"/>
    </source>
</evidence>
<keyword evidence="14" id="KW-1185">Reference proteome</keyword>
<dbReference type="GO" id="GO:0043495">
    <property type="term" value="F:protein-membrane adaptor activity"/>
    <property type="evidence" value="ECO:0007669"/>
    <property type="project" value="TreeGrafter"/>
</dbReference>
<evidence type="ECO:0000313" key="14">
    <source>
        <dbReference type="Proteomes" id="UP000075901"/>
    </source>
</evidence>
<keyword evidence="6" id="KW-0256">Endoplasmic reticulum</keyword>
<keyword evidence="5" id="KW-0813">Transport</keyword>
<dbReference type="GO" id="GO:0005789">
    <property type="term" value="C:endoplasmic reticulum membrane"/>
    <property type="evidence" value="ECO:0007669"/>
    <property type="project" value="UniProtKB-SubCell"/>
</dbReference>